<organism evidence="2 3">
    <name type="scientific">Gallibacterium anatis</name>
    <dbReference type="NCBI Taxonomy" id="750"/>
    <lineage>
        <taxon>Bacteria</taxon>
        <taxon>Pseudomonadati</taxon>
        <taxon>Pseudomonadota</taxon>
        <taxon>Gammaproteobacteria</taxon>
        <taxon>Pasteurellales</taxon>
        <taxon>Pasteurellaceae</taxon>
        <taxon>Gallibacterium</taxon>
    </lineage>
</organism>
<dbReference type="Proteomes" id="UP000749334">
    <property type="component" value="Unassembled WGS sequence"/>
</dbReference>
<dbReference type="Gene3D" id="3.60.130.10">
    <property type="entry name" value="Clavaminate synthase-like"/>
    <property type="match status" value="1"/>
</dbReference>
<dbReference type="InterPro" id="IPR042098">
    <property type="entry name" value="TauD-like_sf"/>
</dbReference>
<keyword evidence="2" id="KW-0223">Dioxygenase</keyword>
<evidence type="ECO:0000313" key="3">
    <source>
        <dbReference type="Proteomes" id="UP000749334"/>
    </source>
</evidence>
<dbReference type="RefSeq" id="WP_285097840.1">
    <property type="nucleotide sequence ID" value="NZ_CP126977.1"/>
</dbReference>
<comment type="caution">
    <text evidence="2">The sequence shown here is derived from an EMBL/GenBank/DDBJ whole genome shotgun (WGS) entry which is preliminary data.</text>
</comment>
<proteinExistence type="predicted"/>
<reference evidence="2" key="1">
    <citation type="journal article" date="2021" name="PeerJ">
        <title>Extensive microbial diversity within the chicken gut microbiome revealed by metagenomics and culture.</title>
        <authorList>
            <person name="Gilroy R."/>
            <person name="Ravi A."/>
            <person name="Getino M."/>
            <person name="Pursley I."/>
            <person name="Horton D.L."/>
            <person name="Alikhan N.F."/>
            <person name="Baker D."/>
            <person name="Gharbi K."/>
            <person name="Hall N."/>
            <person name="Watson M."/>
            <person name="Adriaenssens E.M."/>
            <person name="Foster-Nyarko E."/>
            <person name="Jarju S."/>
            <person name="Secka A."/>
            <person name="Antonio M."/>
            <person name="Oren A."/>
            <person name="Chaudhuri R.R."/>
            <person name="La Ragione R."/>
            <person name="Hildebrand F."/>
            <person name="Pallen M.J."/>
        </authorList>
    </citation>
    <scope>NUCLEOTIDE SEQUENCE</scope>
    <source>
        <strain evidence="2">ChiHjej11B10-15683</strain>
    </source>
</reference>
<name>A0A921HCT8_9PAST</name>
<keyword evidence="1" id="KW-0560">Oxidoreductase</keyword>
<reference evidence="2" key="2">
    <citation type="submission" date="2021-09" db="EMBL/GenBank/DDBJ databases">
        <authorList>
            <person name="Gilroy R."/>
        </authorList>
    </citation>
    <scope>NUCLEOTIDE SEQUENCE</scope>
    <source>
        <strain evidence="2">ChiHjej11B10-15683</strain>
    </source>
</reference>
<accession>A0A921HCT8</accession>
<dbReference type="SUPFAM" id="SSF51197">
    <property type="entry name" value="Clavaminate synthase-like"/>
    <property type="match status" value="1"/>
</dbReference>
<evidence type="ECO:0000256" key="1">
    <source>
        <dbReference type="ARBA" id="ARBA00023002"/>
    </source>
</evidence>
<evidence type="ECO:0000313" key="2">
    <source>
        <dbReference type="EMBL" id="HJF74671.1"/>
    </source>
</evidence>
<dbReference type="EMBL" id="DYVQ01000090">
    <property type="protein sequence ID" value="HJF74671.1"/>
    <property type="molecule type" value="Genomic_DNA"/>
</dbReference>
<dbReference type="GO" id="GO:0016706">
    <property type="term" value="F:2-oxoglutarate-dependent dioxygenase activity"/>
    <property type="evidence" value="ECO:0007669"/>
    <property type="project" value="UniProtKB-ARBA"/>
</dbReference>
<protein>
    <submittedName>
        <fullName evidence="2">TauD/TfdA family dioxygenase</fullName>
    </submittedName>
</protein>
<gene>
    <name evidence="2" type="ORF">K8W15_10915</name>
</gene>
<sequence length="337" mass="39481">MKITYTLSDEEKTLLENEFKNIKSNPYFEHEIFKSEIQGLISSNKIPNGLIEICNNINKERILQGIHVHVLSNCVIDRNLPDLNLDDPVNDKYLSKKTFYAECFMELIAQLQNTPIFAYESRNNGDYYTDLVAFNKYKGKKTGFTDGDLVYHSDRTYHPVRADYVSLLGLKVAEKELIYTNYIDVKELKKYLDEETISLLSQEIFITEVDDRSKEMNLAWENSICHAIFINENEIRYQDTFTHPQDPNNINAIKALIKLKDAMSKSKKIRHQIKEGELLIFGNQTGIHNREWIDVNNLEDGRKRWLLKTYSFSDISKITKYSKWTRNNNLLIIIDKE</sequence>
<dbReference type="AlphaFoldDB" id="A0A921HCT8"/>